<feature type="region of interest" description="Disordered" evidence="1">
    <location>
        <begin position="46"/>
        <end position="66"/>
    </location>
</feature>
<reference evidence="2 3" key="1">
    <citation type="journal article" date="2018" name="New Phytol.">
        <title>Phylogenomics of Endogonaceae and evolution of mycorrhizas within Mucoromycota.</title>
        <authorList>
            <person name="Chang Y."/>
            <person name="Desiro A."/>
            <person name="Na H."/>
            <person name="Sandor L."/>
            <person name="Lipzen A."/>
            <person name="Clum A."/>
            <person name="Barry K."/>
            <person name="Grigoriev I.V."/>
            <person name="Martin F.M."/>
            <person name="Stajich J.E."/>
            <person name="Smith M.E."/>
            <person name="Bonito G."/>
            <person name="Spatafora J.W."/>
        </authorList>
    </citation>
    <scope>NUCLEOTIDE SEQUENCE [LARGE SCALE GENOMIC DNA]</scope>
    <source>
        <strain evidence="2 3">GMNB39</strain>
    </source>
</reference>
<dbReference type="OrthoDB" id="338622at2759"/>
<evidence type="ECO:0000313" key="2">
    <source>
        <dbReference type="EMBL" id="RUP19853.1"/>
    </source>
</evidence>
<dbReference type="Proteomes" id="UP000268093">
    <property type="component" value="Unassembled WGS sequence"/>
</dbReference>
<accession>A0A433BA75</accession>
<organism evidence="2 3">
    <name type="scientific">Jimgerdemannia flammicorona</name>
    <dbReference type="NCBI Taxonomy" id="994334"/>
    <lineage>
        <taxon>Eukaryota</taxon>
        <taxon>Fungi</taxon>
        <taxon>Fungi incertae sedis</taxon>
        <taxon>Mucoromycota</taxon>
        <taxon>Mucoromycotina</taxon>
        <taxon>Endogonomycetes</taxon>
        <taxon>Endogonales</taxon>
        <taxon>Endogonaceae</taxon>
        <taxon>Jimgerdemannia</taxon>
    </lineage>
</organism>
<dbReference type="SUPFAM" id="SSF50978">
    <property type="entry name" value="WD40 repeat-like"/>
    <property type="match status" value="1"/>
</dbReference>
<dbReference type="AlphaFoldDB" id="A0A433BA75"/>
<gene>
    <name evidence="2" type="ORF">BC936DRAFT_139286</name>
</gene>
<dbReference type="EMBL" id="RBNI01014625">
    <property type="protein sequence ID" value="RUP19853.1"/>
    <property type="molecule type" value="Genomic_DNA"/>
</dbReference>
<proteinExistence type="predicted"/>
<dbReference type="InterPro" id="IPR036322">
    <property type="entry name" value="WD40_repeat_dom_sf"/>
</dbReference>
<evidence type="ECO:0000256" key="1">
    <source>
        <dbReference type="SAM" id="MobiDB-lite"/>
    </source>
</evidence>
<comment type="caution">
    <text evidence="2">The sequence shown here is derived from an EMBL/GenBank/DDBJ whole genome shotgun (WGS) entry which is preliminary data.</text>
</comment>
<name>A0A433BA75_9FUNG</name>
<protein>
    <submittedName>
        <fullName evidence="2">Uncharacterized protein</fullName>
    </submittedName>
</protein>
<keyword evidence="3" id="KW-1185">Reference proteome</keyword>
<evidence type="ECO:0000313" key="3">
    <source>
        <dbReference type="Proteomes" id="UP000268093"/>
    </source>
</evidence>
<sequence>MYSATHTADRLELKHKLLLVGHKSAVMALCLAQQETEMGSEDILISASEDGSPGTQHKTSSSSAPASRTRFAFLMRHHRPNMERSLQLGDMYTLLRLRYIHHFLPSGHPFLARDDPIPNLTHSPVLGRRRLLTVTFDGALDLWDFNPHDLVVTRDYTPLEPLNVADEVLDLKSSNFDGELVMALTRTCALVLQGGPYRAMVIQFAQRF</sequence>